<evidence type="ECO:0000256" key="9">
    <source>
        <dbReference type="RuleBase" id="RU003357"/>
    </source>
</evidence>
<keyword evidence="10" id="KW-0732">Signal</keyword>
<evidence type="ECO:0000256" key="6">
    <source>
        <dbReference type="ARBA" id="ARBA00023136"/>
    </source>
</evidence>
<dbReference type="PANTHER" id="PTHR30069:SF28">
    <property type="entry name" value="TONB-DEPENDENT RECEPTOR YNCD-RELATED"/>
    <property type="match status" value="1"/>
</dbReference>
<accession>A0A6M4AWR3</accession>
<evidence type="ECO:0000256" key="10">
    <source>
        <dbReference type="SAM" id="SignalP"/>
    </source>
</evidence>
<keyword evidence="14" id="KW-1185">Reference proteome</keyword>
<keyword evidence="7 8" id="KW-0998">Cell outer membrane</keyword>
<dbReference type="PROSITE" id="PS52016">
    <property type="entry name" value="TONB_DEPENDENT_REC_3"/>
    <property type="match status" value="1"/>
</dbReference>
<dbReference type="EMBL" id="CP053015">
    <property type="protein sequence ID" value="QJQ33196.1"/>
    <property type="molecule type" value="Genomic_DNA"/>
</dbReference>
<evidence type="ECO:0000256" key="3">
    <source>
        <dbReference type="ARBA" id="ARBA00022452"/>
    </source>
</evidence>
<dbReference type="GO" id="GO:0015344">
    <property type="term" value="F:siderophore uptake transmembrane transporter activity"/>
    <property type="evidence" value="ECO:0007669"/>
    <property type="project" value="TreeGrafter"/>
</dbReference>
<dbReference type="InterPro" id="IPR039426">
    <property type="entry name" value="TonB-dep_rcpt-like"/>
</dbReference>
<keyword evidence="13" id="KW-0675">Receptor</keyword>
<evidence type="ECO:0000256" key="2">
    <source>
        <dbReference type="ARBA" id="ARBA00022448"/>
    </source>
</evidence>
<sequence length="675" mass="72594">MTISRFALAASLLCAANPAIANTSAEAVEDSSGDGSVIIVTADTQTSAAEQQAESTAGGTDVVSYRDYADRMPVSLRDVLAFSPGVYLQPRYGQEVRISIRGSGISRGFHMRGLTLLQDGIPINLADDNGDFQELEPIFFDHLAVYRGANALRFGSGTLGGAINGVTPTGRTAEGLYLRADGGSFNTARGLAAMGVADDRVDAWGAISADTSDGDRLNAQRRSLRFHGNVGLALSPVASTRFYVSFNNINQRLPGALTQAVALTAPRTAAPAALAGNQARDIDSIRLQNRTSFDWGATRLDVGIFGNFKSLYHPIFQVIDQNSEDRGGFARLEHEAGPLSLTLGGEYRRGSTRARQFVNLAGRRGAITFDAQQEARTASLYGEVRVRPVDHLSLIAGGIYADGFRRRTINFSASPAQNGGISFDTFSPRFGVLFEPASSIQFFANYSRSAEFPGFGEVFQTVGTTSTLISTIKPQRAWTAEIGTRGEAGIVSWDIAAYRATLRDEMLQYVVSPGTGIPAATFNADRTLHQGIEVGLDIAPTEWLRLRQAYSYSDFRFRNDAQFGNNRLPVVPRHVYRAQLRIGADSLHVSPNVEWVPNGGVADYRNTTRTGGYALLGLSAGAQIADGIDLFLDARNLTGKKAIGDISAVITATAASAIYQPVERRAVFGGVRMRF</sequence>
<gene>
    <name evidence="13" type="ORF">GV829_12735</name>
</gene>
<reference evidence="13 14" key="1">
    <citation type="submission" date="2020-01" db="EMBL/GenBank/DDBJ databases">
        <title>Sphingomonas sp. strain CSW-10.</title>
        <authorList>
            <person name="Chen W.-M."/>
        </authorList>
    </citation>
    <scope>NUCLEOTIDE SEQUENCE [LARGE SCALE GENOMIC DNA]</scope>
    <source>
        <strain evidence="13 14">CSW-10</strain>
    </source>
</reference>
<evidence type="ECO:0000256" key="4">
    <source>
        <dbReference type="ARBA" id="ARBA00022692"/>
    </source>
</evidence>
<organism evidence="13 14">
    <name type="scientific">Sphingomonas lacunae</name>
    <dbReference type="NCBI Taxonomy" id="2698828"/>
    <lineage>
        <taxon>Bacteria</taxon>
        <taxon>Pseudomonadati</taxon>
        <taxon>Pseudomonadota</taxon>
        <taxon>Alphaproteobacteria</taxon>
        <taxon>Sphingomonadales</taxon>
        <taxon>Sphingomonadaceae</taxon>
        <taxon>Sphingomonas</taxon>
    </lineage>
</organism>
<evidence type="ECO:0000256" key="8">
    <source>
        <dbReference type="PROSITE-ProRule" id="PRU01360"/>
    </source>
</evidence>
<evidence type="ECO:0000313" key="13">
    <source>
        <dbReference type="EMBL" id="QJQ33196.1"/>
    </source>
</evidence>
<feature type="chain" id="PRO_5026677790" evidence="10">
    <location>
        <begin position="22"/>
        <end position="675"/>
    </location>
</feature>
<evidence type="ECO:0000259" key="12">
    <source>
        <dbReference type="Pfam" id="PF07715"/>
    </source>
</evidence>
<dbReference type="AlphaFoldDB" id="A0A6M4AWR3"/>
<dbReference type="Gene3D" id="2.40.170.20">
    <property type="entry name" value="TonB-dependent receptor, beta-barrel domain"/>
    <property type="match status" value="1"/>
</dbReference>
<dbReference type="Pfam" id="PF07715">
    <property type="entry name" value="Plug"/>
    <property type="match status" value="1"/>
</dbReference>
<comment type="similarity">
    <text evidence="8 9">Belongs to the TonB-dependent receptor family.</text>
</comment>
<proteinExistence type="inferred from homology"/>
<keyword evidence="3 8" id="KW-1134">Transmembrane beta strand</keyword>
<dbReference type="InterPro" id="IPR037066">
    <property type="entry name" value="Plug_dom_sf"/>
</dbReference>
<evidence type="ECO:0000313" key="14">
    <source>
        <dbReference type="Proteomes" id="UP000503018"/>
    </source>
</evidence>
<dbReference type="KEGG" id="slan:GV829_12735"/>
<keyword evidence="6 8" id="KW-0472">Membrane</keyword>
<dbReference type="GO" id="GO:0009279">
    <property type="term" value="C:cell outer membrane"/>
    <property type="evidence" value="ECO:0007669"/>
    <property type="project" value="UniProtKB-SubCell"/>
</dbReference>
<evidence type="ECO:0000256" key="5">
    <source>
        <dbReference type="ARBA" id="ARBA00023077"/>
    </source>
</evidence>
<dbReference type="RefSeq" id="WP_169947211.1">
    <property type="nucleotide sequence ID" value="NZ_CP053015.1"/>
</dbReference>
<keyword evidence="4 8" id="KW-0812">Transmembrane</keyword>
<keyword evidence="2 8" id="KW-0813">Transport</keyword>
<dbReference type="SUPFAM" id="SSF56935">
    <property type="entry name" value="Porins"/>
    <property type="match status" value="1"/>
</dbReference>
<dbReference type="Pfam" id="PF00593">
    <property type="entry name" value="TonB_dep_Rec_b-barrel"/>
    <property type="match status" value="1"/>
</dbReference>
<dbReference type="InterPro" id="IPR000531">
    <property type="entry name" value="Beta-barrel_TonB"/>
</dbReference>
<dbReference type="InterPro" id="IPR012910">
    <property type="entry name" value="Plug_dom"/>
</dbReference>
<dbReference type="InterPro" id="IPR036942">
    <property type="entry name" value="Beta-barrel_TonB_sf"/>
</dbReference>
<evidence type="ECO:0000259" key="11">
    <source>
        <dbReference type="Pfam" id="PF00593"/>
    </source>
</evidence>
<dbReference type="Gene3D" id="2.170.130.10">
    <property type="entry name" value="TonB-dependent receptor, plug domain"/>
    <property type="match status" value="1"/>
</dbReference>
<protein>
    <submittedName>
        <fullName evidence="13">TonB-dependent receptor</fullName>
    </submittedName>
</protein>
<dbReference type="Proteomes" id="UP000503018">
    <property type="component" value="Chromosome"/>
</dbReference>
<dbReference type="PANTHER" id="PTHR30069">
    <property type="entry name" value="TONB-DEPENDENT OUTER MEMBRANE RECEPTOR"/>
    <property type="match status" value="1"/>
</dbReference>
<feature type="domain" description="TonB-dependent receptor-like beta-barrel" evidence="11">
    <location>
        <begin position="234"/>
        <end position="637"/>
    </location>
</feature>
<keyword evidence="5 9" id="KW-0798">TonB box</keyword>
<evidence type="ECO:0000256" key="7">
    <source>
        <dbReference type="ARBA" id="ARBA00023237"/>
    </source>
</evidence>
<evidence type="ECO:0000256" key="1">
    <source>
        <dbReference type="ARBA" id="ARBA00004571"/>
    </source>
</evidence>
<feature type="signal peptide" evidence="10">
    <location>
        <begin position="1"/>
        <end position="21"/>
    </location>
</feature>
<comment type="subcellular location">
    <subcellularLocation>
        <location evidence="1 8">Cell outer membrane</location>
        <topology evidence="1 8">Multi-pass membrane protein</topology>
    </subcellularLocation>
</comment>
<feature type="domain" description="TonB-dependent receptor plug" evidence="12">
    <location>
        <begin position="54"/>
        <end position="162"/>
    </location>
</feature>
<name>A0A6M4AWR3_9SPHN</name>
<dbReference type="GO" id="GO:0044718">
    <property type="term" value="P:siderophore transmembrane transport"/>
    <property type="evidence" value="ECO:0007669"/>
    <property type="project" value="TreeGrafter"/>
</dbReference>